<protein>
    <submittedName>
        <fullName evidence="1">Uncharacterized protein</fullName>
    </submittedName>
</protein>
<name>F4PZ38_CACFS</name>
<gene>
    <name evidence="1" type="ORF">DFA_02311</name>
</gene>
<keyword evidence="2" id="KW-1185">Reference proteome</keyword>
<sequence>MYIDIQQSRSEYTNHIYYKLNLTAAIQQVTASIAEALQQRLRSCSNVDSSSPQGSGCIYDPENEKVFCLYKDIEEIDQEIKAIIARSRHEEKNKARTFLLNKLVSMVLVYINSLGYKLNIGILANDSLFHAVDCLFN</sequence>
<organism evidence="1 2">
    <name type="scientific">Cavenderia fasciculata</name>
    <name type="common">Slime mold</name>
    <name type="synonym">Dictyostelium fasciculatum</name>
    <dbReference type="NCBI Taxonomy" id="261658"/>
    <lineage>
        <taxon>Eukaryota</taxon>
        <taxon>Amoebozoa</taxon>
        <taxon>Evosea</taxon>
        <taxon>Eumycetozoa</taxon>
        <taxon>Dictyostelia</taxon>
        <taxon>Acytosteliales</taxon>
        <taxon>Cavenderiaceae</taxon>
        <taxon>Cavenderia</taxon>
    </lineage>
</organism>
<dbReference type="AlphaFoldDB" id="F4PZ38"/>
<dbReference type="RefSeq" id="XP_004366700.1">
    <property type="nucleotide sequence ID" value="XM_004366643.1"/>
</dbReference>
<dbReference type="Proteomes" id="UP000007797">
    <property type="component" value="Unassembled WGS sequence"/>
</dbReference>
<dbReference type="GeneID" id="14871197"/>
<reference evidence="2" key="1">
    <citation type="journal article" date="2011" name="Genome Res.">
        <title>Phylogeny-wide analysis of social amoeba genomes highlights ancient origins for complex intercellular communication.</title>
        <authorList>
            <person name="Heidel A.J."/>
            <person name="Lawal H.M."/>
            <person name="Felder M."/>
            <person name="Schilde C."/>
            <person name="Helps N.R."/>
            <person name="Tunggal B."/>
            <person name="Rivero F."/>
            <person name="John U."/>
            <person name="Schleicher M."/>
            <person name="Eichinger L."/>
            <person name="Platzer M."/>
            <person name="Noegel A.A."/>
            <person name="Schaap P."/>
            <person name="Gloeckner G."/>
        </authorList>
    </citation>
    <scope>NUCLEOTIDE SEQUENCE [LARGE SCALE GENOMIC DNA]</scope>
    <source>
        <strain evidence="2">SH3</strain>
    </source>
</reference>
<evidence type="ECO:0000313" key="2">
    <source>
        <dbReference type="Proteomes" id="UP000007797"/>
    </source>
</evidence>
<dbReference type="EMBL" id="GL883016">
    <property type="protein sequence ID" value="EGG19067.1"/>
    <property type="molecule type" value="Genomic_DNA"/>
</dbReference>
<evidence type="ECO:0000313" key="1">
    <source>
        <dbReference type="EMBL" id="EGG19067.1"/>
    </source>
</evidence>
<accession>F4PZ38</accession>
<proteinExistence type="predicted"/>
<dbReference type="KEGG" id="dfa:DFA_02311"/>